<comment type="caution">
    <text evidence="1">The sequence shown here is derived from an EMBL/GenBank/DDBJ whole genome shotgun (WGS) entry which is preliminary data.</text>
</comment>
<protein>
    <submittedName>
        <fullName evidence="1">Uncharacterized protein</fullName>
    </submittedName>
</protein>
<organism evidence="1 2">
    <name type="scientific">Chaenocephalus aceratus</name>
    <name type="common">Blackfin icefish</name>
    <name type="synonym">Chaenichthys aceratus</name>
    <dbReference type="NCBI Taxonomy" id="36190"/>
    <lineage>
        <taxon>Eukaryota</taxon>
        <taxon>Metazoa</taxon>
        <taxon>Chordata</taxon>
        <taxon>Craniata</taxon>
        <taxon>Vertebrata</taxon>
        <taxon>Euteleostomi</taxon>
        <taxon>Actinopterygii</taxon>
        <taxon>Neopterygii</taxon>
        <taxon>Teleostei</taxon>
        <taxon>Neoteleostei</taxon>
        <taxon>Acanthomorphata</taxon>
        <taxon>Eupercaria</taxon>
        <taxon>Perciformes</taxon>
        <taxon>Notothenioidei</taxon>
        <taxon>Channichthyidae</taxon>
        <taxon>Chaenocephalus</taxon>
    </lineage>
</organism>
<evidence type="ECO:0000313" key="2">
    <source>
        <dbReference type="Proteomes" id="UP001057452"/>
    </source>
</evidence>
<evidence type="ECO:0000313" key="1">
    <source>
        <dbReference type="EMBL" id="KAI4805081.1"/>
    </source>
</evidence>
<sequence length="58" mass="6675">VMAFCILNTSWSSWRHLQRGQEPVLIGLLEQRKGLQFVSFSPKPVDLLTFGDLRDDDL</sequence>
<reference evidence="1" key="1">
    <citation type="submission" date="2022-05" db="EMBL/GenBank/DDBJ databases">
        <title>Chromosome-level genome of Chaenocephalus aceratus.</title>
        <authorList>
            <person name="Park H."/>
        </authorList>
    </citation>
    <scope>NUCLEOTIDE SEQUENCE</scope>
    <source>
        <strain evidence="1">KU_202001</strain>
    </source>
</reference>
<gene>
    <name evidence="1" type="ORF">KUCAC02_009714</name>
</gene>
<dbReference type="Proteomes" id="UP001057452">
    <property type="component" value="Chromosome 21"/>
</dbReference>
<accession>A0ACB9VXR7</accession>
<feature type="non-terminal residue" evidence="1">
    <location>
        <position position="58"/>
    </location>
</feature>
<feature type="non-terminal residue" evidence="1">
    <location>
        <position position="1"/>
    </location>
</feature>
<keyword evidence="2" id="KW-1185">Reference proteome</keyword>
<name>A0ACB9VXR7_CHAAC</name>
<dbReference type="EMBL" id="CM043805">
    <property type="protein sequence ID" value="KAI4805081.1"/>
    <property type="molecule type" value="Genomic_DNA"/>
</dbReference>
<proteinExistence type="predicted"/>